<name>A0ACC3DXY9_9PEZI</name>
<comment type="caution">
    <text evidence="1">The sequence shown here is derived from an EMBL/GenBank/DDBJ whole genome shotgun (WGS) entry which is preliminary data.</text>
</comment>
<dbReference type="EMBL" id="JAWDJW010000083">
    <property type="protein sequence ID" value="KAK3081715.1"/>
    <property type="molecule type" value="Genomic_DNA"/>
</dbReference>
<keyword evidence="2" id="KW-1185">Reference proteome</keyword>
<accession>A0ACC3DXY9</accession>
<proteinExistence type="predicted"/>
<organism evidence="1 2">
    <name type="scientific">Coniosporium uncinatum</name>
    <dbReference type="NCBI Taxonomy" id="93489"/>
    <lineage>
        <taxon>Eukaryota</taxon>
        <taxon>Fungi</taxon>
        <taxon>Dikarya</taxon>
        <taxon>Ascomycota</taxon>
        <taxon>Pezizomycotina</taxon>
        <taxon>Dothideomycetes</taxon>
        <taxon>Dothideomycetes incertae sedis</taxon>
        <taxon>Coniosporium</taxon>
    </lineage>
</organism>
<reference evidence="1" key="1">
    <citation type="submission" date="2024-09" db="EMBL/GenBank/DDBJ databases">
        <title>Black Yeasts Isolated from many extreme environments.</title>
        <authorList>
            <person name="Coleine C."/>
            <person name="Stajich J.E."/>
            <person name="Selbmann L."/>
        </authorList>
    </citation>
    <scope>NUCLEOTIDE SEQUENCE</scope>
    <source>
        <strain evidence="1">CCFEE 5737</strain>
    </source>
</reference>
<evidence type="ECO:0000313" key="2">
    <source>
        <dbReference type="Proteomes" id="UP001186974"/>
    </source>
</evidence>
<protein>
    <submittedName>
        <fullName evidence="1">Uncharacterized protein</fullName>
    </submittedName>
</protein>
<dbReference type="Proteomes" id="UP001186974">
    <property type="component" value="Unassembled WGS sequence"/>
</dbReference>
<gene>
    <name evidence="1" type="ORF">LTS18_003520</name>
</gene>
<evidence type="ECO:0000313" key="1">
    <source>
        <dbReference type="EMBL" id="KAK3081715.1"/>
    </source>
</evidence>
<sequence length="262" mass="29180">MPTRAQQHVAHLDGLIAQNLRNAQELQALLSRINAGTATGGALTARIKHLITCAFSSTSSTTRTTTTSTEPRPQQRRKRSIEHDDITAETDQDLKLPEPKRRKAFSEPSQPPSPLSPQQQQRHQQQHHQQDDLPTSASSFDPTPAPAVPAPQRRPVIQFEDISAEVTRRLVEQKRRNGWVDPMTRDPVPQSGSGSGYGSGYDGFGKGRKRRAVDEGLVEGEEREDAERIGEGMGEERAADKEFKVPGRKVRRVRGQFVEEEL</sequence>